<evidence type="ECO:0000256" key="6">
    <source>
        <dbReference type="SAM" id="Phobius"/>
    </source>
</evidence>
<feature type="transmembrane region" description="Helical" evidence="6">
    <location>
        <begin position="57"/>
        <end position="83"/>
    </location>
</feature>
<keyword evidence="5 6" id="KW-0472">Membrane</keyword>
<comment type="similarity">
    <text evidence="2">Belongs to the DsbD family.</text>
</comment>
<gene>
    <name evidence="9" type="ORF">DES51_10184</name>
    <name evidence="8" type="ORF">MQE39_03015</name>
</gene>
<feature type="transmembrane region" description="Helical" evidence="6">
    <location>
        <begin position="89"/>
        <end position="110"/>
    </location>
</feature>
<dbReference type="Proteomes" id="UP000247612">
    <property type="component" value="Unassembled WGS sequence"/>
</dbReference>
<dbReference type="InterPro" id="IPR003834">
    <property type="entry name" value="Cyt_c_assmbl_TM_dom"/>
</dbReference>
<dbReference type="EMBL" id="JALDAW010000008">
    <property type="protein sequence ID" value="MDY5167094.1"/>
    <property type="molecule type" value="Genomic_DNA"/>
</dbReference>
<dbReference type="PANTHER" id="PTHR31272:SF4">
    <property type="entry name" value="CYTOCHROME C-TYPE BIOGENESIS PROTEIN HI_1454-RELATED"/>
    <property type="match status" value="1"/>
</dbReference>
<feature type="domain" description="Cytochrome C biogenesis protein transmembrane" evidence="7">
    <location>
        <begin position="6"/>
        <end position="220"/>
    </location>
</feature>
<accession>A0A2V2FNJ1</accession>
<dbReference type="PANTHER" id="PTHR31272">
    <property type="entry name" value="CYTOCHROME C-TYPE BIOGENESIS PROTEIN HI_1454-RELATED"/>
    <property type="match status" value="1"/>
</dbReference>
<evidence type="ECO:0000313" key="8">
    <source>
        <dbReference type="EMBL" id="MDY5167094.1"/>
    </source>
</evidence>
<dbReference type="OrthoDB" id="9809733at2"/>
<keyword evidence="4 6" id="KW-1133">Transmembrane helix</keyword>
<organism evidence="9 10">
    <name type="scientific">Dielma fastidiosa</name>
    <dbReference type="NCBI Taxonomy" id="1034346"/>
    <lineage>
        <taxon>Bacteria</taxon>
        <taxon>Bacillati</taxon>
        <taxon>Bacillota</taxon>
        <taxon>Erysipelotrichia</taxon>
        <taxon>Erysipelotrichales</taxon>
        <taxon>Erysipelotrichaceae</taxon>
        <taxon>Dielma</taxon>
    </lineage>
</organism>
<feature type="transmembrane region" description="Helical" evidence="6">
    <location>
        <begin position="164"/>
        <end position="186"/>
    </location>
</feature>
<dbReference type="Pfam" id="PF02683">
    <property type="entry name" value="DsbD_TM"/>
    <property type="match status" value="1"/>
</dbReference>
<evidence type="ECO:0000256" key="1">
    <source>
        <dbReference type="ARBA" id="ARBA00004141"/>
    </source>
</evidence>
<dbReference type="Proteomes" id="UP001276902">
    <property type="component" value="Unassembled WGS sequence"/>
</dbReference>
<dbReference type="RefSeq" id="WP_022936395.1">
    <property type="nucleotide sequence ID" value="NZ_BAABZA010000001.1"/>
</dbReference>
<keyword evidence="3 6" id="KW-0812">Transmembrane</keyword>
<dbReference type="EMBL" id="QJKH01000001">
    <property type="protein sequence ID" value="PXX81479.1"/>
    <property type="molecule type" value="Genomic_DNA"/>
</dbReference>
<protein>
    <submittedName>
        <fullName evidence="9">Cytochrome c biogenesis protein CcdA</fullName>
    </submittedName>
</protein>
<dbReference type="GeneID" id="94442246"/>
<dbReference type="AlphaFoldDB" id="A0A2V2FNJ1"/>
<evidence type="ECO:0000256" key="2">
    <source>
        <dbReference type="ARBA" id="ARBA00006143"/>
    </source>
</evidence>
<dbReference type="GO" id="GO:0016020">
    <property type="term" value="C:membrane"/>
    <property type="evidence" value="ECO:0007669"/>
    <property type="project" value="UniProtKB-SubCell"/>
</dbReference>
<evidence type="ECO:0000313" key="9">
    <source>
        <dbReference type="EMBL" id="PXX81479.1"/>
    </source>
</evidence>
<evidence type="ECO:0000313" key="10">
    <source>
        <dbReference type="Proteomes" id="UP000247612"/>
    </source>
</evidence>
<evidence type="ECO:0000256" key="4">
    <source>
        <dbReference type="ARBA" id="ARBA00022989"/>
    </source>
</evidence>
<name>A0A2V2FNJ1_9FIRM</name>
<reference evidence="9 10" key="1">
    <citation type="submission" date="2018-05" db="EMBL/GenBank/DDBJ databases">
        <title>Genomic Encyclopedia of Type Strains, Phase IV (KMG-IV): sequencing the most valuable type-strain genomes for metagenomic binning, comparative biology and taxonomic classification.</title>
        <authorList>
            <person name="Goeker M."/>
        </authorList>
    </citation>
    <scope>NUCLEOTIDE SEQUENCE [LARGE SCALE GENOMIC DNA]</scope>
    <source>
        <strain evidence="9 10">JC118</strain>
    </source>
</reference>
<reference evidence="8" key="2">
    <citation type="submission" date="2022-03" db="EMBL/GenBank/DDBJ databases">
        <title>First case of bacteraemia caused by Dielma fastidiosa in a patient hospitalised with diverticulitis.</title>
        <authorList>
            <person name="Forman-Ankjaer B."/>
            <person name="Hvid-Jensen F."/>
            <person name="Kobel C.M."/>
            <person name="Greve T."/>
        </authorList>
    </citation>
    <scope>NUCLEOTIDE SEQUENCE</scope>
    <source>
        <strain evidence="8">AUH_DF_2021</strain>
    </source>
</reference>
<proteinExistence type="inferred from homology"/>
<feature type="transmembrane region" description="Helical" evidence="6">
    <location>
        <begin position="131"/>
        <end position="158"/>
    </location>
</feature>
<comment type="subcellular location">
    <subcellularLocation>
        <location evidence="1">Membrane</location>
        <topology evidence="1">Multi-pass membrane protein</topology>
    </subcellularLocation>
</comment>
<dbReference type="GO" id="GO:0017004">
    <property type="term" value="P:cytochrome complex assembly"/>
    <property type="evidence" value="ECO:0007669"/>
    <property type="project" value="InterPro"/>
</dbReference>
<dbReference type="InterPro" id="IPR051790">
    <property type="entry name" value="Cytochrome_c-biogenesis_DsbD"/>
</dbReference>
<evidence type="ECO:0000259" key="7">
    <source>
        <dbReference type="Pfam" id="PF02683"/>
    </source>
</evidence>
<sequence>MQFEVLYLSSVFLAGLFSFFSPCIVPLLPVYFSVFASSDGLMLQDGLLRKKQIMIKSLLFVLGISACFILLGFGAGILGSWISSRWFRTAMGIIIILLGLHQTGLIHFPLLYRERKIELKTAIKNTYLKTFLLGLTFSFGWTPCIGPILGAILSLSAAGGKVTYSIFLMMVYALGLLIPFLILAVFSDTLLIKLKILNRHLETIKIIGGVILILMGLIFLSGQFNRLAALFY</sequence>
<comment type="caution">
    <text evidence="9">The sequence shown here is derived from an EMBL/GenBank/DDBJ whole genome shotgun (WGS) entry which is preliminary data.</text>
</comment>
<keyword evidence="10" id="KW-1185">Reference proteome</keyword>
<dbReference type="STRING" id="1034346.GCA_000313565_00083"/>
<feature type="transmembrane region" description="Helical" evidence="6">
    <location>
        <begin position="12"/>
        <end position="36"/>
    </location>
</feature>
<evidence type="ECO:0000256" key="5">
    <source>
        <dbReference type="ARBA" id="ARBA00023136"/>
    </source>
</evidence>
<feature type="transmembrane region" description="Helical" evidence="6">
    <location>
        <begin position="206"/>
        <end position="224"/>
    </location>
</feature>
<evidence type="ECO:0000256" key="3">
    <source>
        <dbReference type="ARBA" id="ARBA00022692"/>
    </source>
</evidence>